<organism evidence="3 4">
    <name type="scientific">Roseibium algae</name>
    <dbReference type="NCBI Taxonomy" id="3123038"/>
    <lineage>
        <taxon>Bacteria</taxon>
        <taxon>Pseudomonadati</taxon>
        <taxon>Pseudomonadota</taxon>
        <taxon>Alphaproteobacteria</taxon>
        <taxon>Hyphomicrobiales</taxon>
        <taxon>Stappiaceae</taxon>
        <taxon>Roseibium</taxon>
    </lineage>
</organism>
<dbReference type="InterPro" id="IPR001584">
    <property type="entry name" value="Integrase_cat-core"/>
</dbReference>
<dbReference type="InterPro" id="IPR036397">
    <property type="entry name" value="RNaseH_sf"/>
</dbReference>
<evidence type="ECO:0000313" key="4">
    <source>
        <dbReference type="Proteomes" id="UP001385499"/>
    </source>
</evidence>
<feature type="compositionally biased region" description="Polar residues" evidence="1">
    <location>
        <begin position="112"/>
        <end position="131"/>
    </location>
</feature>
<dbReference type="Proteomes" id="UP001385499">
    <property type="component" value="Unassembled WGS sequence"/>
</dbReference>
<keyword evidence="4" id="KW-1185">Reference proteome</keyword>
<dbReference type="RefSeq" id="WP_340275411.1">
    <property type="nucleotide sequence ID" value="NZ_JBAKIA010000010.1"/>
</dbReference>
<reference evidence="3 4" key="1">
    <citation type="submission" date="2024-02" db="EMBL/GenBank/DDBJ databases">
        <title>Roseibium algae sp. nov., isolated from marine alga (Grateloupia sp.), showing potential in myo-inositol conversion.</title>
        <authorList>
            <person name="Wang Y."/>
        </authorList>
    </citation>
    <scope>NUCLEOTIDE SEQUENCE [LARGE SCALE GENOMIC DNA]</scope>
    <source>
        <strain evidence="3 4">H3510</strain>
    </source>
</reference>
<gene>
    <name evidence="3" type="ORF">V6575_14885</name>
</gene>
<feature type="region of interest" description="Disordered" evidence="1">
    <location>
        <begin position="101"/>
        <end position="131"/>
    </location>
</feature>
<dbReference type="SUPFAM" id="SSF53098">
    <property type="entry name" value="Ribonuclease H-like"/>
    <property type="match status" value="1"/>
</dbReference>
<evidence type="ECO:0000259" key="2">
    <source>
        <dbReference type="PROSITE" id="PS50994"/>
    </source>
</evidence>
<protein>
    <recommendedName>
        <fullName evidence="2">Integrase catalytic domain-containing protein</fullName>
    </recommendedName>
</protein>
<evidence type="ECO:0000313" key="3">
    <source>
        <dbReference type="EMBL" id="MEJ8475379.1"/>
    </source>
</evidence>
<proteinExistence type="predicted"/>
<feature type="domain" description="Integrase catalytic" evidence="2">
    <location>
        <begin position="1"/>
        <end position="131"/>
    </location>
</feature>
<dbReference type="Gene3D" id="3.30.420.10">
    <property type="entry name" value="Ribonuclease H-like superfamily/Ribonuclease H"/>
    <property type="match status" value="1"/>
</dbReference>
<dbReference type="EMBL" id="JBAKIA010000010">
    <property type="protein sequence ID" value="MEJ8475379.1"/>
    <property type="molecule type" value="Genomic_DNA"/>
</dbReference>
<accession>A0ABU8TMJ6</accession>
<dbReference type="InterPro" id="IPR012337">
    <property type="entry name" value="RNaseH-like_sf"/>
</dbReference>
<name>A0ABU8TMJ6_9HYPH</name>
<evidence type="ECO:0000256" key="1">
    <source>
        <dbReference type="SAM" id="MobiDB-lite"/>
    </source>
</evidence>
<dbReference type="PROSITE" id="PS50994">
    <property type="entry name" value="INTEGRASE"/>
    <property type="match status" value="1"/>
</dbReference>
<comment type="caution">
    <text evidence="3">The sequence shown here is derived from an EMBL/GenBank/DDBJ whole genome shotgun (WGS) entry which is preliminary data.</text>
</comment>
<sequence length="131" mass="14837">MHVILNDHSRVANVKMLKDQTAFTWAMFLVRAVKWFRARGALIERLMTDNGVGLRPASSRRLSLSSEQGTCARGPISSRTNGKAEGFIKTLQKEWAYAMQHQSSQRPKHETANQQINSKTVNNLIRDNNLT</sequence>